<proteinExistence type="inferred from homology"/>
<organism evidence="3 4">
    <name type="scientific">Aquamicrobium soli</name>
    <dbReference type="NCBI Taxonomy" id="1811518"/>
    <lineage>
        <taxon>Bacteria</taxon>
        <taxon>Pseudomonadati</taxon>
        <taxon>Pseudomonadota</taxon>
        <taxon>Alphaproteobacteria</taxon>
        <taxon>Hyphomicrobiales</taxon>
        <taxon>Phyllobacteriaceae</taxon>
        <taxon>Aquamicrobium</taxon>
    </lineage>
</organism>
<protein>
    <submittedName>
        <fullName evidence="3">Universal stress protein</fullName>
    </submittedName>
</protein>
<comment type="similarity">
    <text evidence="1">Belongs to the universal stress protein A family.</text>
</comment>
<feature type="domain" description="UspA" evidence="2">
    <location>
        <begin position="155"/>
        <end position="278"/>
    </location>
</feature>
<dbReference type="Gene3D" id="3.40.50.12370">
    <property type="match status" value="1"/>
</dbReference>
<evidence type="ECO:0000313" key="4">
    <source>
        <dbReference type="Proteomes" id="UP001595583"/>
    </source>
</evidence>
<dbReference type="CDD" id="cd00293">
    <property type="entry name" value="USP-like"/>
    <property type="match status" value="1"/>
</dbReference>
<dbReference type="InterPro" id="IPR006016">
    <property type="entry name" value="UspA"/>
</dbReference>
<dbReference type="Pfam" id="PF00582">
    <property type="entry name" value="Usp"/>
    <property type="match status" value="1"/>
</dbReference>
<gene>
    <name evidence="3" type="ORF">ACFOHJ_22450</name>
</gene>
<dbReference type="Proteomes" id="UP001595583">
    <property type="component" value="Unassembled WGS sequence"/>
</dbReference>
<keyword evidence="4" id="KW-1185">Reference proteome</keyword>
<sequence length="279" mass="30471">MAFKTILTITGPEIGWRSDLELAANLCEQAEAHLSVQVMALAAPPPIGEYAAVVSDGWMQERQADQRHLRARTEEISAFVAANPVSGDVVSDYAEVGWADEMIGRRARYADLTLAGPELLASETLRQKVIEGALFWSGKPLLLVPEGALPTLNPKRVLVAWDTRIEATRAMREALDLLATADEVRLAIVDPIEGEWSHGEEPGADAATFLARHGVKVTVDRLPSENHSVADVLRRHAIDTGAEMLVMGAYGHSRLRERIFGGVTRSMLENPPLPVFLAR</sequence>
<evidence type="ECO:0000256" key="1">
    <source>
        <dbReference type="ARBA" id="ARBA00008791"/>
    </source>
</evidence>
<name>A0ABV7KGX9_9HYPH</name>
<dbReference type="InterPro" id="IPR006015">
    <property type="entry name" value="Universal_stress_UspA"/>
</dbReference>
<dbReference type="RefSeq" id="WP_378225345.1">
    <property type="nucleotide sequence ID" value="NZ_JBHRTK010000031.1"/>
</dbReference>
<evidence type="ECO:0000313" key="3">
    <source>
        <dbReference type="EMBL" id="MFC3208987.1"/>
    </source>
</evidence>
<evidence type="ECO:0000259" key="2">
    <source>
        <dbReference type="Pfam" id="PF00582"/>
    </source>
</evidence>
<comment type="caution">
    <text evidence="3">The sequence shown here is derived from an EMBL/GenBank/DDBJ whole genome shotgun (WGS) entry which is preliminary data.</text>
</comment>
<reference evidence="4" key="1">
    <citation type="journal article" date="2019" name="Int. J. Syst. Evol. Microbiol.">
        <title>The Global Catalogue of Microorganisms (GCM) 10K type strain sequencing project: providing services to taxonomists for standard genome sequencing and annotation.</title>
        <authorList>
            <consortium name="The Broad Institute Genomics Platform"/>
            <consortium name="The Broad Institute Genome Sequencing Center for Infectious Disease"/>
            <person name="Wu L."/>
            <person name="Ma J."/>
        </authorList>
    </citation>
    <scope>NUCLEOTIDE SEQUENCE [LARGE SCALE GENOMIC DNA]</scope>
    <source>
        <strain evidence="4">KCTC 52165</strain>
    </source>
</reference>
<dbReference type="SUPFAM" id="SSF52402">
    <property type="entry name" value="Adenine nucleotide alpha hydrolases-like"/>
    <property type="match status" value="1"/>
</dbReference>
<dbReference type="PRINTS" id="PR01438">
    <property type="entry name" value="UNVRSLSTRESS"/>
</dbReference>
<dbReference type="EMBL" id="JBHRTK010000031">
    <property type="protein sequence ID" value="MFC3208987.1"/>
    <property type="molecule type" value="Genomic_DNA"/>
</dbReference>
<accession>A0ABV7KGX9</accession>